<feature type="transmembrane region" description="Helical" evidence="1">
    <location>
        <begin position="188"/>
        <end position="210"/>
    </location>
</feature>
<gene>
    <name evidence="2" type="ORF">METZ01_LOCUS18748</name>
</gene>
<dbReference type="EMBL" id="UINC01000971">
    <property type="protein sequence ID" value="SUZ65894.1"/>
    <property type="molecule type" value="Genomic_DNA"/>
</dbReference>
<keyword evidence="1" id="KW-0812">Transmembrane</keyword>
<proteinExistence type="predicted"/>
<protein>
    <submittedName>
        <fullName evidence="2">Uncharacterized protein</fullName>
    </submittedName>
</protein>
<evidence type="ECO:0000313" key="2">
    <source>
        <dbReference type="EMBL" id="SUZ65894.1"/>
    </source>
</evidence>
<feature type="transmembrane region" description="Helical" evidence="1">
    <location>
        <begin position="96"/>
        <end position="115"/>
    </location>
</feature>
<keyword evidence="1" id="KW-1133">Transmembrane helix</keyword>
<feature type="transmembrane region" description="Helical" evidence="1">
    <location>
        <begin position="12"/>
        <end position="35"/>
    </location>
</feature>
<feature type="transmembrane region" description="Helical" evidence="1">
    <location>
        <begin position="222"/>
        <end position="245"/>
    </location>
</feature>
<accession>A0A381PGW9</accession>
<sequence length="291" mass="33189">MKTITKAFENSSIDWFQLIKLVVYSLLLLNFALYVRNDLVIAAHTMRNGGPLIEWTRAFATTIDESAWIILIILLELETYVLSDEALTRKKVIFMHGVRFICYGFLAHTLYAWGINVYQLSGVTPIESVSNLCQLAGTDVSFATNLVYTLLDTSNCENLSNGSQFFYIDPPTFIIVTDSAGLIIERQLAWVDLLEAISWLLILLTIEIMVRLRDRDISEGPAISGLNAAKILLYTLLWGALAYWLYRGHLMFAWDEFVWISGFFLIEINMSEWRQEITGDDQTEKLQASET</sequence>
<dbReference type="AlphaFoldDB" id="A0A381PGW9"/>
<reference evidence="2" key="1">
    <citation type="submission" date="2018-05" db="EMBL/GenBank/DDBJ databases">
        <authorList>
            <person name="Lanie J.A."/>
            <person name="Ng W.-L."/>
            <person name="Kazmierczak K.M."/>
            <person name="Andrzejewski T.M."/>
            <person name="Davidsen T.M."/>
            <person name="Wayne K.J."/>
            <person name="Tettelin H."/>
            <person name="Glass J.I."/>
            <person name="Rusch D."/>
            <person name="Podicherti R."/>
            <person name="Tsui H.-C.T."/>
            <person name="Winkler M.E."/>
        </authorList>
    </citation>
    <scope>NUCLEOTIDE SEQUENCE</scope>
</reference>
<keyword evidence="1" id="KW-0472">Membrane</keyword>
<name>A0A381PGW9_9ZZZZ</name>
<organism evidence="2">
    <name type="scientific">marine metagenome</name>
    <dbReference type="NCBI Taxonomy" id="408172"/>
    <lineage>
        <taxon>unclassified sequences</taxon>
        <taxon>metagenomes</taxon>
        <taxon>ecological metagenomes</taxon>
    </lineage>
</organism>
<evidence type="ECO:0000256" key="1">
    <source>
        <dbReference type="SAM" id="Phobius"/>
    </source>
</evidence>